<keyword evidence="7" id="KW-1185">Reference proteome</keyword>
<dbReference type="PIRSF" id="PIRSF036625">
    <property type="entry name" value="GAF_ANTAR"/>
    <property type="match status" value="1"/>
</dbReference>
<dbReference type="KEGG" id="saqu:EJC51_19500"/>
<dbReference type="SMART" id="SM00065">
    <property type="entry name" value="GAF"/>
    <property type="match status" value="1"/>
</dbReference>
<evidence type="ECO:0000256" key="1">
    <source>
        <dbReference type="ARBA" id="ARBA00022679"/>
    </source>
</evidence>
<reference evidence="6 7" key="1">
    <citation type="submission" date="2018-12" db="EMBL/GenBank/DDBJ databases">
        <authorList>
            <person name="Li K."/>
        </authorList>
    </citation>
    <scope>NUCLEOTIDE SEQUENCE [LARGE SCALE GENOMIC DNA]</scope>
    <source>
        <strain evidence="7">CR22</strain>
    </source>
</reference>
<keyword evidence="1" id="KW-0808">Transferase</keyword>
<dbReference type="Gene3D" id="3.30.450.40">
    <property type="match status" value="1"/>
</dbReference>
<dbReference type="InterPro" id="IPR003018">
    <property type="entry name" value="GAF"/>
</dbReference>
<evidence type="ECO:0000313" key="6">
    <source>
        <dbReference type="EMBL" id="AZP18082.1"/>
    </source>
</evidence>
<keyword evidence="4" id="KW-0804">Transcription</keyword>
<dbReference type="EMBL" id="CP034463">
    <property type="protein sequence ID" value="AZP18082.1"/>
    <property type="molecule type" value="Genomic_DNA"/>
</dbReference>
<dbReference type="InterPro" id="IPR005561">
    <property type="entry name" value="ANTAR"/>
</dbReference>
<keyword evidence="2" id="KW-0418">Kinase</keyword>
<name>A0A3Q9BZF0_9ACTN</name>
<feature type="domain" description="ANTAR" evidence="5">
    <location>
        <begin position="186"/>
        <end position="247"/>
    </location>
</feature>
<evidence type="ECO:0000256" key="4">
    <source>
        <dbReference type="ARBA" id="ARBA00023163"/>
    </source>
</evidence>
<dbReference type="SUPFAM" id="SSF55781">
    <property type="entry name" value="GAF domain-like"/>
    <property type="match status" value="1"/>
</dbReference>
<dbReference type="InterPro" id="IPR036388">
    <property type="entry name" value="WH-like_DNA-bd_sf"/>
</dbReference>
<dbReference type="PROSITE" id="PS50921">
    <property type="entry name" value="ANTAR"/>
    <property type="match status" value="1"/>
</dbReference>
<dbReference type="InterPro" id="IPR012074">
    <property type="entry name" value="GAF_ANTAR"/>
</dbReference>
<dbReference type="Pfam" id="PF03861">
    <property type="entry name" value="ANTAR"/>
    <property type="match status" value="1"/>
</dbReference>
<dbReference type="GO" id="GO:0016301">
    <property type="term" value="F:kinase activity"/>
    <property type="evidence" value="ECO:0007669"/>
    <property type="project" value="UniProtKB-KW"/>
</dbReference>
<accession>A0A3Q9BZF0</accession>
<sequence length="268" mass="28655">MHHTTRELRLAAALVEAADTLADGFDAEDHLRRVSDHCVELLAARAAGIMLVDTGRPVSFAASRRREEVALDLLQAQHAGGPCLDSYASGEPVPPVSIRVAHAAARWPEFTERALRHDIVSTFAVPLRRHGTLLGALNVFVPTLPDRTGSPGAAVEGGTPASAAEVLVAQALADAAAVGLRNHREYTQYRTLSAQLQEALSSRVRIEQAKGMLAERWGVRADDAFVALRQFARRHRLPLDRVASAVIERAVDDAALREAGGPPSGGPS</sequence>
<dbReference type="SMART" id="SM01012">
    <property type="entry name" value="ANTAR"/>
    <property type="match status" value="1"/>
</dbReference>
<keyword evidence="3" id="KW-0805">Transcription regulation</keyword>
<evidence type="ECO:0000313" key="7">
    <source>
        <dbReference type="Proteomes" id="UP000280197"/>
    </source>
</evidence>
<evidence type="ECO:0000256" key="2">
    <source>
        <dbReference type="ARBA" id="ARBA00022777"/>
    </source>
</evidence>
<dbReference type="Pfam" id="PF13185">
    <property type="entry name" value="GAF_2"/>
    <property type="match status" value="1"/>
</dbReference>
<proteinExistence type="predicted"/>
<dbReference type="InterPro" id="IPR011006">
    <property type="entry name" value="CheY-like_superfamily"/>
</dbReference>
<evidence type="ECO:0000256" key="3">
    <source>
        <dbReference type="ARBA" id="ARBA00023015"/>
    </source>
</evidence>
<organism evidence="6 7">
    <name type="scientific">Streptomyces aquilus</name>
    <dbReference type="NCBI Taxonomy" id="2548456"/>
    <lineage>
        <taxon>Bacteria</taxon>
        <taxon>Bacillati</taxon>
        <taxon>Actinomycetota</taxon>
        <taxon>Actinomycetes</taxon>
        <taxon>Kitasatosporales</taxon>
        <taxon>Streptomycetaceae</taxon>
        <taxon>Streptomyces</taxon>
    </lineage>
</organism>
<dbReference type="Proteomes" id="UP000280197">
    <property type="component" value="Chromosome"/>
</dbReference>
<gene>
    <name evidence="6" type="ORF">EJC51_19500</name>
</gene>
<dbReference type="Gene3D" id="1.10.10.10">
    <property type="entry name" value="Winged helix-like DNA-binding domain superfamily/Winged helix DNA-binding domain"/>
    <property type="match status" value="1"/>
</dbReference>
<evidence type="ECO:0000259" key="5">
    <source>
        <dbReference type="PROSITE" id="PS50921"/>
    </source>
</evidence>
<protein>
    <submittedName>
        <fullName evidence="6">ANTAR domain-containing protein</fullName>
    </submittedName>
</protein>
<dbReference type="SUPFAM" id="SSF52172">
    <property type="entry name" value="CheY-like"/>
    <property type="match status" value="1"/>
</dbReference>
<dbReference type="AlphaFoldDB" id="A0A3Q9BZF0"/>
<dbReference type="RefSeq" id="WP_126272263.1">
    <property type="nucleotide sequence ID" value="NZ_CP034463.1"/>
</dbReference>
<dbReference type="InterPro" id="IPR029016">
    <property type="entry name" value="GAF-like_dom_sf"/>
</dbReference>
<dbReference type="GO" id="GO:0003723">
    <property type="term" value="F:RNA binding"/>
    <property type="evidence" value="ECO:0007669"/>
    <property type="project" value="InterPro"/>
</dbReference>